<protein>
    <submittedName>
        <fullName evidence="1">Uncharacterized protein</fullName>
    </submittedName>
</protein>
<keyword evidence="2" id="KW-1185">Reference proteome</keyword>
<comment type="caution">
    <text evidence="1">The sequence shown here is derived from an EMBL/GenBank/DDBJ whole genome shotgun (WGS) entry which is preliminary data.</text>
</comment>
<name>A0A2Z6SE71_9GLOM</name>
<organism evidence="1 2">
    <name type="scientific">Rhizophagus clarus</name>
    <dbReference type="NCBI Taxonomy" id="94130"/>
    <lineage>
        <taxon>Eukaryota</taxon>
        <taxon>Fungi</taxon>
        <taxon>Fungi incertae sedis</taxon>
        <taxon>Mucoromycota</taxon>
        <taxon>Glomeromycotina</taxon>
        <taxon>Glomeromycetes</taxon>
        <taxon>Glomerales</taxon>
        <taxon>Glomeraceae</taxon>
        <taxon>Rhizophagus</taxon>
    </lineage>
</organism>
<evidence type="ECO:0000313" key="1">
    <source>
        <dbReference type="EMBL" id="GBC08380.1"/>
    </source>
</evidence>
<proteinExistence type="predicted"/>
<dbReference type="Proteomes" id="UP000247702">
    <property type="component" value="Unassembled WGS sequence"/>
</dbReference>
<dbReference type="AlphaFoldDB" id="A0A2Z6SE71"/>
<sequence>MLADLALIGCKIFHKSNLIAVHRKQTNVVLNKPIYVGTLILDLNLLIIEIETEDVYADMVEDADDLYDFSDYSEDHLLLEKLLPDQWVILHDSTHELKNKKVIGKWKDEFAGIRALRYIEN</sequence>
<accession>A0A2Z6SE71</accession>
<evidence type="ECO:0000313" key="2">
    <source>
        <dbReference type="Proteomes" id="UP000247702"/>
    </source>
</evidence>
<dbReference type="EMBL" id="BEXD01004212">
    <property type="protein sequence ID" value="GBC08380.1"/>
    <property type="molecule type" value="Genomic_DNA"/>
</dbReference>
<gene>
    <name evidence="1" type="ORF">RclHR1_08070014</name>
</gene>
<reference evidence="1 2" key="1">
    <citation type="submission" date="2017-11" db="EMBL/GenBank/DDBJ databases">
        <title>The genome of Rhizophagus clarus HR1 reveals common genetic basis of auxotrophy among arbuscular mycorrhizal fungi.</title>
        <authorList>
            <person name="Kobayashi Y."/>
        </authorList>
    </citation>
    <scope>NUCLEOTIDE SEQUENCE [LARGE SCALE GENOMIC DNA]</scope>
    <source>
        <strain evidence="1 2">HR1</strain>
    </source>
</reference>